<dbReference type="Proteomes" id="UP000265520">
    <property type="component" value="Unassembled WGS sequence"/>
</dbReference>
<comment type="caution">
    <text evidence="1">The sequence shown here is derived from an EMBL/GenBank/DDBJ whole genome shotgun (WGS) entry which is preliminary data.</text>
</comment>
<protein>
    <submittedName>
        <fullName evidence="1">ATP-dependent RNA helicase DHX29-like</fullName>
    </submittedName>
</protein>
<sequence>LREPRPYDVIAKEYLAARLEATKAKEKGDRKHQEQASRIIRKLKQELSALGLSDDTLALEYEQISTKHASEGASMGHE</sequence>
<feature type="non-terminal residue" evidence="1">
    <location>
        <position position="78"/>
    </location>
</feature>
<evidence type="ECO:0000313" key="2">
    <source>
        <dbReference type="Proteomes" id="UP000265520"/>
    </source>
</evidence>
<keyword evidence="1" id="KW-0378">Hydrolase</keyword>
<dbReference type="EMBL" id="LXQA010196742">
    <property type="protein sequence ID" value="MCI32565.1"/>
    <property type="molecule type" value="Genomic_DNA"/>
</dbReference>
<dbReference type="AlphaFoldDB" id="A0A392RAI1"/>
<name>A0A392RAI1_9FABA</name>
<proteinExistence type="predicted"/>
<keyword evidence="1" id="KW-0067">ATP-binding</keyword>
<dbReference type="GO" id="GO:0004386">
    <property type="term" value="F:helicase activity"/>
    <property type="evidence" value="ECO:0007669"/>
    <property type="project" value="UniProtKB-KW"/>
</dbReference>
<organism evidence="1 2">
    <name type="scientific">Trifolium medium</name>
    <dbReference type="NCBI Taxonomy" id="97028"/>
    <lineage>
        <taxon>Eukaryota</taxon>
        <taxon>Viridiplantae</taxon>
        <taxon>Streptophyta</taxon>
        <taxon>Embryophyta</taxon>
        <taxon>Tracheophyta</taxon>
        <taxon>Spermatophyta</taxon>
        <taxon>Magnoliopsida</taxon>
        <taxon>eudicotyledons</taxon>
        <taxon>Gunneridae</taxon>
        <taxon>Pentapetalae</taxon>
        <taxon>rosids</taxon>
        <taxon>fabids</taxon>
        <taxon>Fabales</taxon>
        <taxon>Fabaceae</taxon>
        <taxon>Papilionoideae</taxon>
        <taxon>50 kb inversion clade</taxon>
        <taxon>NPAAA clade</taxon>
        <taxon>Hologalegina</taxon>
        <taxon>IRL clade</taxon>
        <taxon>Trifolieae</taxon>
        <taxon>Trifolium</taxon>
    </lineage>
</organism>
<keyword evidence="2" id="KW-1185">Reference proteome</keyword>
<keyword evidence="1" id="KW-0547">Nucleotide-binding</keyword>
<reference evidence="1 2" key="1">
    <citation type="journal article" date="2018" name="Front. Plant Sci.">
        <title>Red Clover (Trifolium pratense) and Zigzag Clover (T. medium) - A Picture of Genomic Similarities and Differences.</title>
        <authorList>
            <person name="Dluhosova J."/>
            <person name="Istvanek J."/>
            <person name="Nedelnik J."/>
            <person name="Repkova J."/>
        </authorList>
    </citation>
    <scope>NUCLEOTIDE SEQUENCE [LARGE SCALE GENOMIC DNA]</scope>
    <source>
        <strain evidence="2">cv. 10/8</strain>
        <tissue evidence="1">Leaf</tissue>
    </source>
</reference>
<feature type="non-terminal residue" evidence="1">
    <location>
        <position position="1"/>
    </location>
</feature>
<accession>A0A392RAI1</accession>
<evidence type="ECO:0000313" key="1">
    <source>
        <dbReference type="EMBL" id="MCI32565.1"/>
    </source>
</evidence>
<keyword evidence="1" id="KW-0347">Helicase</keyword>